<dbReference type="RefSeq" id="WP_221041765.1">
    <property type="nucleotide sequence ID" value="NZ_AP024828.1"/>
</dbReference>
<dbReference type="SUPFAM" id="SSF46689">
    <property type="entry name" value="Homeodomain-like"/>
    <property type="match status" value="1"/>
</dbReference>
<gene>
    <name evidence="5" type="ORF">MTY59_29140</name>
</gene>
<organism evidence="5 6">
    <name type="scientific">Mycobacterium senriense</name>
    <dbReference type="NCBI Taxonomy" id="2775496"/>
    <lineage>
        <taxon>Bacteria</taxon>
        <taxon>Bacillati</taxon>
        <taxon>Actinomycetota</taxon>
        <taxon>Actinomycetes</taxon>
        <taxon>Mycobacteriales</taxon>
        <taxon>Mycobacteriaceae</taxon>
        <taxon>Mycobacterium</taxon>
        <taxon>Mycobacterium avium complex (MAC)</taxon>
    </lineage>
</organism>
<keyword evidence="6" id="KW-1185">Reference proteome</keyword>
<name>A0ABM7SP20_9MYCO</name>
<dbReference type="PROSITE" id="PS01081">
    <property type="entry name" value="HTH_TETR_1"/>
    <property type="match status" value="1"/>
</dbReference>
<protein>
    <submittedName>
        <fullName evidence="5">TetR family transcriptional regulator</fullName>
    </submittedName>
</protein>
<proteinExistence type="predicted"/>
<dbReference type="Pfam" id="PF00440">
    <property type="entry name" value="TetR_N"/>
    <property type="match status" value="1"/>
</dbReference>
<dbReference type="PANTHER" id="PTHR30055">
    <property type="entry name" value="HTH-TYPE TRANSCRIPTIONAL REGULATOR RUTR"/>
    <property type="match status" value="1"/>
</dbReference>
<dbReference type="Gene3D" id="1.10.357.10">
    <property type="entry name" value="Tetracycline Repressor, domain 2"/>
    <property type="match status" value="1"/>
</dbReference>
<evidence type="ECO:0000313" key="6">
    <source>
        <dbReference type="Proteomes" id="UP000826012"/>
    </source>
</evidence>
<keyword evidence="1" id="KW-0805">Transcription regulation</keyword>
<evidence type="ECO:0000313" key="5">
    <source>
        <dbReference type="EMBL" id="BCZ23059.1"/>
    </source>
</evidence>
<keyword evidence="2" id="KW-0238">DNA-binding</keyword>
<evidence type="ECO:0000256" key="2">
    <source>
        <dbReference type="ARBA" id="ARBA00023125"/>
    </source>
</evidence>
<dbReference type="PRINTS" id="PR00455">
    <property type="entry name" value="HTHTETR"/>
</dbReference>
<evidence type="ECO:0000256" key="3">
    <source>
        <dbReference type="ARBA" id="ARBA00023163"/>
    </source>
</evidence>
<dbReference type="InterPro" id="IPR001647">
    <property type="entry name" value="HTH_TetR"/>
</dbReference>
<keyword evidence="3" id="KW-0804">Transcription</keyword>
<dbReference type="Proteomes" id="UP000826012">
    <property type="component" value="Chromosome"/>
</dbReference>
<accession>A0ABM7SP20</accession>
<feature type="domain" description="HTH tetR-type" evidence="4">
    <location>
        <begin position="17"/>
        <end position="61"/>
    </location>
</feature>
<dbReference type="PANTHER" id="PTHR30055:SF234">
    <property type="entry name" value="HTH-TYPE TRANSCRIPTIONAL REGULATOR BETI"/>
    <property type="match status" value="1"/>
</dbReference>
<dbReference type="InterPro" id="IPR050109">
    <property type="entry name" value="HTH-type_TetR-like_transc_reg"/>
</dbReference>
<evidence type="ECO:0000256" key="1">
    <source>
        <dbReference type="ARBA" id="ARBA00023015"/>
    </source>
</evidence>
<reference evidence="5 6" key="1">
    <citation type="submission" date="2021-07" db="EMBL/GenBank/DDBJ databases">
        <title>Complete genome sequence of nontuberculous Mycobacterium sp. TY59.</title>
        <authorList>
            <person name="Fukushima K."/>
        </authorList>
    </citation>
    <scope>NUCLEOTIDE SEQUENCE [LARGE SCALE GENOMIC DNA]</scope>
    <source>
        <strain evidence="5 6">TY59</strain>
    </source>
</reference>
<dbReference type="InterPro" id="IPR009057">
    <property type="entry name" value="Homeodomain-like_sf"/>
</dbReference>
<evidence type="ECO:0000259" key="4">
    <source>
        <dbReference type="Pfam" id="PF00440"/>
    </source>
</evidence>
<dbReference type="InterPro" id="IPR023772">
    <property type="entry name" value="DNA-bd_HTH_TetR-type_CS"/>
</dbReference>
<sequence length="185" mass="20453">MPRNRRPQDPQEKRAEILAVAERLFTDAGYDHASMGQLASAAGVTPTTIYWYFEDKDALLVGVLEQIVANAVTEFATLAETALTERVLWVVQRLERYHKLVTVVHSRTAVSPRIDAWHNGFHLLVEGMLAHGLREAGFAEAGIAARTTLGVFAVEGLLTHQLDEADKRALIELVTDNQPKPSLNS</sequence>
<dbReference type="EMBL" id="AP024828">
    <property type="protein sequence ID" value="BCZ23059.1"/>
    <property type="molecule type" value="Genomic_DNA"/>
</dbReference>